<dbReference type="KEGG" id="mcha:111018152"/>
<proteinExistence type="inferred from homology"/>
<keyword evidence="6" id="KW-1185">Reference proteome</keyword>
<reference evidence="7" key="1">
    <citation type="submission" date="2025-08" db="UniProtKB">
        <authorList>
            <consortium name="RefSeq"/>
        </authorList>
    </citation>
    <scope>IDENTIFICATION</scope>
</reference>
<evidence type="ECO:0000313" key="6">
    <source>
        <dbReference type="Proteomes" id="UP000504603"/>
    </source>
</evidence>
<dbReference type="InterPro" id="IPR058680">
    <property type="entry name" value="NBD_SMAX1-like"/>
</dbReference>
<feature type="domain" description="SMAX1-like nucleotide binding" evidence="5">
    <location>
        <begin position="1"/>
        <end position="140"/>
    </location>
</feature>
<protein>
    <submittedName>
        <fullName evidence="7">Protein SMAX1-LIKE 5-like</fullName>
    </submittedName>
</protein>
<dbReference type="InterPro" id="IPR051650">
    <property type="entry name" value="SL_signaling_regulator"/>
</dbReference>
<organism evidence="6 7">
    <name type="scientific">Momordica charantia</name>
    <name type="common">Bitter gourd</name>
    <name type="synonym">Balsam pear</name>
    <dbReference type="NCBI Taxonomy" id="3673"/>
    <lineage>
        <taxon>Eukaryota</taxon>
        <taxon>Viridiplantae</taxon>
        <taxon>Streptophyta</taxon>
        <taxon>Embryophyta</taxon>
        <taxon>Tracheophyta</taxon>
        <taxon>Spermatophyta</taxon>
        <taxon>Magnoliopsida</taxon>
        <taxon>eudicotyledons</taxon>
        <taxon>Gunneridae</taxon>
        <taxon>Pentapetalae</taxon>
        <taxon>rosids</taxon>
        <taxon>fabids</taxon>
        <taxon>Cucurbitales</taxon>
        <taxon>Cucurbitaceae</taxon>
        <taxon>Momordiceae</taxon>
        <taxon>Momordica</taxon>
    </lineage>
</organism>
<dbReference type="GeneID" id="111018152"/>
<dbReference type="Proteomes" id="UP000504603">
    <property type="component" value="Unplaced"/>
</dbReference>
<dbReference type="PANTHER" id="PTHR43572:SF3">
    <property type="entry name" value="PROTEIN SMAX1-LIKE 5"/>
    <property type="match status" value="1"/>
</dbReference>
<feature type="coiled-coil region" evidence="3">
    <location>
        <begin position="605"/>
        <end position="632"/>
    </location>
</feature>
<dbReference type="AlphaFoldDB" id="A0A6J1D7R6"/>
<keyword evidence="3" id="KW-0175">Coiled coil</keyword>
<feature type="region of interest" description="Disordered" evidence="4">
    <location>
        <begin position="552"/>
        <end position="576"/>
    </location>
</feature>
<dbReference type="OrthoDB" id="1675088at2759"/>
<evidence type="ECO:0000256" key="4">
    <source>
        <dbReference type="SAM" id="MobiDB-lite"/>
    </source>
</evidence>
<gene>
    <name evidence="7" type="primary">LOC111018152</name>
</gene>
<comment type="similarity">
    <text evidence="1">Belongs to the ClpA/ClpB family.</text>
</comment>
<sequence length="744" mass="84792">MRKVKNGEVPEEMKGAKAVEFPLGECRRVGELKRKVEDCCVSGGVVVYVGDLRWVVEGSNGEEIDRLVGDVERMVCDYNHGNGDSNNDGNITKVWIMAVASYQVYMRCQMRMPPLETQWSLHAIPLPSAPGLGLSLHPSSVYDSRLSFFSQNPSSHAMETKPFIAKEEQEKLTCCAECTSNFESEVRHLKPLHSSKQVPSWLQQYNTVHSHSKEFVELRRKWNRFCSSLHRDGSVQSSMGKSFSYSSSYPWWPKFNESNSISFTDYQTPKSLQSSNLVPRFRRQQSCTTIEFDFGNATTKHDQDREPSLNSLKHMVGKEVKITLALGNNPLFCDSSAESTELESERNSRRGEILKVLRENVPWQSESIRRIADALVAEKSIHWILMEGSDFVGKRKLALAIAESVLGSADLLFHLNAKTEDMEISRSEILERALKSNRELVVLVEDVDMADSQFMKFLANGHESGKWGEVEKIIFILTKNDSSEKKKKNRASVIEMTLKIEAMARRNPDQKRKADWEEVANKSKTQKTMETADLENKICRQSSMNTLDLNVKAEEEEEESEKKLPSGGQISPISSEVTRETAICNDLQTPRNRLIGEWIENRFVLDRKTEQEREMREEIRRKIREAEEENCKNGDRDRDCRFRVEEGVLEGIIEGFGTFSKSLFEKWVKEIFQTSLEMEMEMERSRYGGKGKGIDIRLCLGQKHVLEEDHDHGYGYMGSCLPNKISLSSSSSSSSSPDSKVVFL</sequence>
<evidence type="ECO:0000256" key="3">
    <source>
        <dbReference type="SAM" id="Coils"/>
    </source>
</evidence>
<dbReference type="InterPro" id="IPR027417">
    <property type="entry name" value="P-loop_NTPase"/>
</dbReference>
<dbReference type="RefSeq" id="XP_022149808.1">
    <property type="nucleotide sequence ID" value="XM_022294116.1"/>
</dbReference>
<accession>A0A6J1D7R6</accession>
<dbReference type="Pfam" id="PF23569">
    <property type="entry name" value="NBD_SMAX1"/>
    <property type="match status" value="1"/>
</dbReference>
<feature type="region of interest" description="Disordered" evidence="4">
    <location>
        <begin position="506"/>
        <end position="529"/>
    </location>
</feature>
<feature type="compositionally biased region" description="Basic and acidic residues" evidence="4">
    <location>
        <begin position="506"/>
        <end position="521"/>
    </location>
</feature>
<evidence type="ECO:0000259" key="5">
    <source>
        <dbReference type="Pfam" id="PF23569"/>
    </source>
</evidence>
<evidence type="ECO:0000256" key="2">
    <source>
        <dbReference type="ARBA" id="ARBA00022737"/>
    </source>
</evidence>
<name>A0A6J1D7R6_MOMCH</name>
<dbReference type="Gene3D" id="3.40.50.300">
    <property type="entry name" value="P-loop containing nucleotide triphosphate hydrolases"/>
    <property type="match status" value="1"/>
</dbReference>
<dbReference type="SUPFAM" id="SSF52540">
    <property type="entry name" value="P-loop containing nucleoside triphosphate hydrolases"/>
    <property type="match status" value="1"/>
</dbReference>
<evidence type="ECO:0000313" key="7">
    <source>
        <dbReference type="RefSeq" id="XP_022149808.1"/>
    </source>
</evidence>
<keyword evidence="2" id="KW-0677">Repeat</keyword>
<evidence type="ECO:0000256" key="1">
    <source>
        <dbReference type="ARBA" id="ARBA00008675"/>
    </source>
</evidence>
<dbReference type="PANTHER" id="PTHR43572">
    <property type="entry name" value="CHAPERONE PROTEIN CLPD, CHLOROPLASTIC"/>
    <property type="match status" value="1"/>
</dbReference>